<proteinExistence type="predicted"/>
<accession>F0XF56</accession>
<protein>
    <submittedName>
        <fullName evidence="1">Uncharacterized protein</fullName>
    </submittedName>
</protein>
<dbReference type="AlphaFoldDB" id="F0XF56"/>
<dbReference type="GeneID" id="25981966"/>
<dbReference type="OrthoDB" id="66620at2759"/>
<gene>
    <name evidence="1" type="ORF">CMQ_842</name>
</gene>
<dbReference type="InterPro" id="IPR027417">
    <property type="entry name" value="P-loop_NTPase"/>
</dbReference>
<dbReference type="InParanoid" id="F0XF56"/>
<dbReference type="EMBL" id="GL629765">
    <property type="protein sequence ID" value="EFX03914.1"/>
    <property type="molecule type" value="Genomic_DNA"/>
</dbReference>
<reference evidence="1 2" key="1">
    <citation type="journal article" date="2011" name="Proc. Natl. Acad. Sci. U.S.A.">
        <title>Genome and transcriptome analyses of the mountain pine beetle-fungal symbiont Grosmannia clavigera, a lodgepole pine pathogen.</title>
        <authorList>
            <person name="DiGuistini S."/>
            <person name="Wang Y."/>
            <person name="Liao N.Y."/>
            <person name="Taylor G."/>
            <person name="Tanguay P."/>
            <person name="Feau N."/>
            <person name="Henrissat B."/>
            <person name="Chan S.K."/>
            <person name="Hesse-Orce U."/>
            <person name="Alamouti S.M."/>
            <person name="Tsui C.K.M."/>
            <person name="Docking R.T."/>
            <person name="Levasseur A."/>
            <person name="Haridas S."/>
            <person name="Robertson G."/>
            <person name="Birol I."/>
            <person name="Holt R.A."/>
            <person name="Marra M.A."/>
            <person name="Hamelin R.C."/>
            <person name="Hirst M."/>
            <person name="Jones S.J.M."/>
            <person name="Bohlmann J."/>
            <person name="Breuil C."/>
        </authorList>
    </citation>
    <scope>NUCLEOTIDE SEQUENCE [LARGE SCALE GENOMIC DNA]</scope>
    <source>
        <strain evidence="2">kw1407 / UAMH 11150</strain>
    </source>
</reference>
<keyword evidence="2" id="KW-1185">Reference proteome</keyword>
<dbReference type="SUPFAM" id="SSF52540">
    <property type="entry name" value="P-loop containing nucleoside triphosphate hydrolases"/>
    <property type="match status" value="1"/>
</dbReference>
<evidence type="ECO:0000313" key="1">
    <source>
        <dbReference type="EMBL" id="EFX03914.1"/>
    </source>
</evidence>
<dbReference type="STRING" id="655863.F0XF56"/>
<dbReference type="RefSeq" id="XP_014173396.1">
    <property type="nucleotide sequence ID" value="XM_014317921.1"/>
</dbReference>
<name>F0XF56_GROCL</name>
<sequence>MMQSTTADRSHVDSVRTTVEETLVTCDAGSELWSSVAFEHLSVSVVEAAVEALACCFGLSHVLHTVFGSEVVRGLSCGERRRALLAEADLVCLDSPTNGPDGSTAIDKVTCREPGAREAVLAALDLGDIADELVGVPDLEKRKRVTVGVVHRGTYARRLLSLLL</sequence>
<dbReference type="HOGENOM" id="CLU_1619210_0_0_1"/>
<evidence type="ECO:0000313" key="2">
    <source>
        <dbReference type="Proteomes" id="UP000007796"/>
    </source>
</evidence>
<organism evidence="2">
    <name type="scientific">Grosmannia clavigera (strain kw1407 / UAMH 11150)</name>
    <name type="common">Blue stain fungus</name>
    <name type="synonym">Graphiocladiella clavigera</name>
    <dbReference type="NCBI Taxonomy" id="655863"/>
    <lineage>
        <taxon>Eukaryota</taxon>
        <taxon>Fungi</taxon>
        <taxon>Dikarya</taxon>
        <taxon>Ascomycota</taxon>
        <taxon>Pezizomycotina</taxon>
        <taxon>Sordariomycetes</taxon>
        <taxon>Sordariomycetidae</taxon>
        <taxon>Ophiostomatales</taxon>
        <taxon>Ophiostomataceae</taxon>
        <taxon>Leptographium</taxon>
    </lineage>
</organism>
<dbReference type="Proteomes" id="UP000007796">
    <property type="component" value="Unassembled WGS sequence"/>
</dbReference>